<feature type="transmembrane region" description="Helical" evidence="1">
    <location>
        <begin position="278"/>
        <end position="304"/>
    </location>
</feature>
<evidence type="ECO:0000259" key="2">
    <source>
        <dbReference type="Pfam" id="PF26514"/>
    </source>
</evidence>
<evidence type="ECO:0000313" key="3">
    <source>
        <dbReference type="EMBL" id="MFC4356785.1"/>
    </source>
</evidence>
<evidence type="ECO:0000313" key="4">
    <source>
        <dbReference type="Proteomes" id="UP001595921"/>
    </source>
</evidence>
<dbReference type="Proteomes" id="UP001595921">
    <property type="component" value="Unassembled WGS sequence"/>
</dbReference>
<reference evidence="3 4" key="1">
    <citation type="journal article" date="2019" name="Int. J. Syst. Evol. Microbiol.">
        <title>The Global Catalogue of Microorganisms (GCM) 10K type strain sequencing project: providing services to taxonomists for standard genome sequencing and annotation.</title>
        <authorList>
            <consortium name="The Broad Institute Genomics Platform"/>
            <consortium name="The Broad Institute Genome Sequencing Center for Infectious Disease"/>
            <person name="Wu L."/>
            <person name="Ma J."/>
        </authorList>
    </citation>
    <scope>NUCLEOTIDE SEQUENCE [LARGE SCALE GENOMIC DNA]</scope>
    <source>
        <strain evidence="3 4">CGMCC 1.12553</strain>
    </source>
</reference>
<feature type="transmembrane region" description="Helical" evidence="1">
    <location>
        <begin position="335"/>
        <end position="352"/>
    </location>
</feature>
<feature type="transmembrane region" description="Helical" evidence="1">
    <location>
        <begin position="252"/>
        <end position="272"/>
    </location>
</feature>
<dbReference type="EMBL" id="JBHSDS010000002">
    <property type="protein sequence ID" value="MFC4356785.1"/>
    <property type="molecule type" value="Genomic_DNA"/>
</dbReference>
<comment type="caution">
    <text evidence="3">The sequence shown here is derived from an EMBL/GenBank/DDBJ whole genome shotgun (WGS) entry which is preliminary data.</text>
</comment>
<accession>A0ABD5P7S9</accession>
<keyword evidence="1" id="KW-0812">Transmembrane</keyword>
<dbReference type="Pfam" id="PF26514">
    <property type="entry name" value="DUF8173"/>
    <property type="match status" value="1"/>
</dbReference>
<dbReference type="RefSeq" id="WP_267625223.1">
    <property type="nucleotide sequence ID" value="NZ_JAODIW010000010.1"/>
</dbReference>
<sequence>MSFSSSITRLATVLVVFAVLLGTGPGLALAQSGDAGTDGDARTGGVVTVAGGETHEGNLDLVGGTVLVAGTVDGDLSAVGGTVVVAPTGVVTGSLEAVGGAVTLEGTVEGDAGAFGGSVVVREGARVGGDLEAAAGAVELHGAVDGDARIGAEEVTLGPSAVVGGSVEYDAETFVRDPAATVGGAVTQTDDLAFTTGPWVGVDDTLLPAWVGTVYGLVVNLLLGAVLLLAVPGFSRHVVDLGTGQALRSGGFGLLTVVAVPVALLALVFTVVGIPLSLAGLVVFLLALWVGNVYGALAVGTWLVDRAGRRGRWLALAVGVVLVALVGALPYVGGVTTAVVSLLGLGALVLALRDERREHGDRSAGAGEESFGRPAA</sequence>
<gene>
    <name evidence="3" type="ORF">ACFO0N_02350</name>
</gene>
<protein>
    <submittedName>
        <fullName evidence="3">Polymer-forming cytoskeletal protein</fullName>
    </submittedName>
</protein>
<feature type="transmembrane region" description="Helical" evidence="1">
    <location>
        <begin position="311"/>
        <end position="329"/>
    </location>
</feature>
<name>A0ABD5P7S9_9EURY</name>
<keyword evidence="1" id="KW-1133">Transmembrane helix</keyword>
<feature type="domain" description="DUF8173" evidence="2">
    <location>
        <begin position="202"/>
        <end position="354"/>
    </location>
</feature>
<evidence type="ECO:0000256" key="1">
    <source>
        <dbReference type="SAM" id="Phobius"/>
    </source>
</evidence>
<keyword evidence="4" id="KW-1185">Reference proteome</keyword>
<feature type="transmembrane region" description="Helical" evidence="1">
    <location>
        <begin position="209"/>
        <end position="231"/>
    </location>
</feature>
<proteinExistence type="predicted"/>
<dbReference type="InterPro" id="IPR058486">
    <property type="entry name" value="DUF8173"/>
</dbReference>
<dbReference type="AlphaFoldDB" id="A0ABD5P7S9"/>
<keyword evidence="1" id="KW-0472">Membrane</keyword>
<organism evidence="3 4">
    <name type="scientific">Halobium salinum</name>
    <dbReference type="NCBI Taxonomy" id="1364940"/>
    <lineage>
        <taxon>Archaea</taxon>
        <taxon>Methanobacteriati</taxon>
        <taxon>Methanobacteriota</taxon>
        <taxon>Stenosarchaea group</taxon>
        <taxon>Halobacteria</taxon>
        <taxon>Halobacteriales</taxon>
        <taxon>Haloferacaceae</taxon>
        <taxon>Halobium</taxon>
    </lineage>
</organism>